<feature type="transmembrane region" description="Helical" evidence="8">
    <location>
        <begin position="113"/>
        <end position="132"/>
    </location>
</feature>
<evidence type="ECO:0000256" key="5">
    <source>
        <dbReference type="ARBA" id="ARBA00022692"/>
    </source>
</evidence>
<keyword evidence="6 8" id="KW-1133">Transmembrane helix</keyword>
<feature type="transmembrane region" description="Helical" evidence="8">
    <location>
        <begin position="86"/>
        <end position="107"/>
    </location>
</feature>
<keyword evidence="5 8" id="KW-0812">Transmembrane</keyword>
<feature type="transmembrane region" description="Helical" evidence="8">
    <location>
        <begin position="274"/>
        <end position="292"/>
    </location>
</feature>
<evidence type="ECO:0000256" key="4">
    <source>
        <dbReference type="ARBA" id="ARBA00022475"/>
    </source>
</evidence>
<feature type="transmembrane region" description="Helical" evidence="8">
    <location>
        <begin position="188"/>
        <end position="207"/>
    </location>
</feature>
<feature type="transmembrane region" description="Helical" evidence="8">
    <location>
        <begin position="144"/>
        <end position="164"/>
    </location>
</feature>
<dbReference type="Proteomes" id="UP001352223">
    <property type="component" value="Unassembled WGS sequence"/>
</dbReference>
<name>A0ABU6CJ05_9ACTN</name>
<dbReference type="InterPro" id="IPR000522">
    <property type="entry name" value="ABC_transptr_permease_BtuC"/>
</dbReference>
<proteinExistence type="inferred from homology"/>
<organism evidence="9 10">
    <name type="scientific">Streptomyces kunmingensis</name>
    <dbReference type="NCBI Taxonomy" id="68225"/>
    <lineage>
        <taxon>Bacteria</taxon>
        <taxon>Bacillati</taxon>
        <taxon>Actinomycetota</taxon>
        <taxon>Actinomycetes</taxon>
        <taxon>Kitasatosporales</taxon>
        <taxon>Streptomycetaceae</taxon>
        <taxon>Streptomyces</taxon>
    </lineage>
</organism>
<evidence type="ECO:0000313" key="10">
    <source>
        <dbReference type="Proteomes" id="UP001352223"/>
    </source>
</evidence>
<feature type="transmembrane region" description="Helical" evidence="8">
    <location>
        <begin position="57"/>
        <end position="74"/>
    </location>
</feature>
<comment type="caution">
    <text evidence="9">The sequence shown here is derived from an EMBL/GenBank/DDBJ whole genome shotgun (WGS) entry which is preliminary data.</text>
</comment>
<sequence>MLLGLGGVALVLVAAVALSLGVGSGHVPLDDVVAGLLHPDRGNRAQLIVQEVRIPRTAAGLLAGLALGLAGTVMQGVARNPLADPGLLGVNAGASVFVVFAISVLALTEPRQYIWFGFLGACLAAVLVYGIGSMGREGATPVKLALSGAAVAATLSAVTSAMLLTDGKTFDQFRFWQVGSLTGREGDVLWQALPFIAVGGVLALALGPQLNTLALGDDTARGLGQRIALARLGAAACVVLLCGAATVVAGPIAFVGLAVPHAARLITGPDYRWILPYSALLAPASLLLADVVGRLIARPGEVQVGVMTAALGAIPFVILVRRRKTVEL</sequence>
<comment type="subcellular location">
    <subcellularLocation>
        <location evidence="1">Cell membrane</location>
        <topology evidence="1">Multi-pass membrane protein</topology>
    </subcellularLocation>
</comment>
<dbReference type="SUPFAM" id="SSF81345">
    <property type="entry name" value="ABC transporter involved in vitamin B12 uptake, BtuC"/>
    <property type="match status" value="1"/>
</dbReference>
<keyword evidence="3" id="KW-0813">Transport</keyword>
<evidence type="ECO:0000313" key="9">
    <source>
        <dbReference type="EMBL" id="MEB3964708.1"/>
    </source>
</evidence>
<dbReference type="PANTHER" id="PTHR30472:SF1">
    <property type="entry name" value="FE(3+) DICITRATE TRANSPORT SYSTEM PERMEASE PROTEIN FECC-RELATED"/>
    <property type="match status" value="1"/>
</dbReference>
<evidence type="ECO:0000256" key="3">
    <source>
        <dbReference type="ARBA" id="ARBA00022448"/>
    </source>
</evidence>
<keyword evidence="4" id="KW-1003">Cell membrane</keyword>
<dbReference type="EMBL" id="JAOZYB010000317">
    <property type="protein sequence ID" value="MEB3964708.1"/>
    <property type="molecule type" value="Genomic_DNA"/>
</dbReference>
<comment type="similarity">
    <text evidence="2">Belongs to the binding-protein-dependent transport system permease family. FecCD subfamily.</text>
</comment>
<dbReference type="Gene3D" id="1.10.3470.10">
    <property type="entry name" value="ABC transporter involved in vitamin B12 uptake, BtuC"/>
    <property type="match status" value="1"/>
</dbReference>
<evidence type="ECO:0000256" key="8">
    <source>
        <dbReference type="SAM" id="Phobius"/>
    </source>
</evidence>
<dbReference type="PANTHER" id="PTHR30472">
    <property type="entry name" value="FERRIC ENTEROBACTIN TRANSPORT SYSTEM PERMEASE PROTEIN"/>
    <property type="match status" value="1"/>
</dbReference>
<gene>
    <name evidence="9" type="ORF">OKJ48_31420</name>
</gene>
<evidence type="ECO:0000256" key="1">
    <source>
        <dbReference type="ARBA" id="ARBA00004651"/>
    </source>
</evidence>
<evidence type="ECO:0000256" key="7">
    <source>
        <dbReference type="ARBA" id="ARBA00023136"/>
    </source>
</evidence>
<dbReference type="CDD" id="cd06550">
    <property type="entry name" value="TM_ABC_iron-siderophores_like"/>
    <property type="match status" value="1"/>
</dbReference>
<keyword evidence="10" id="KW-1185">Reference proteome</keyword>
<protein>
    <submittedName>
        <fullName evidence="9">Iron ABC transporter permease</fullName>
    </submittedName>
</protein>
<evidence type="ECO:0000256" key="6">
    <source>
        <dbReference type="ARBA" id="ARBA00022989"/>
    </source>
</evidence>
<feature type="transmembrane region" description="Helical" evidence="8">
    <location>
        <begin position="228"/>
        <end position="254"/>
    </location>
</feature>
<keyword evidence="7 8" id="KW-0472">Membrane</keyword>
<accession>A0ABU6CJ05</accession>
<dbReference type="InterPro" id="IPR037294">
    <property type="entry name" value="ABC_BtuC-like"/>
</dbReference>
<evidence type="ECO:0000256" key="2">
    <source>
        <dbReference type="ARBA" id="ARBA00007935"/>
    </source>
</evidence>
<feature type="transmembrane region" description="Helical" evidence="8">
    <location>
        <begin position="304"/>
        <end position="321"/>
    </location>
</feature>
<reference evidence="9 10" key="1">
    <citation type="submission" date="2022-10" db="EMBL/GenBank/DDBJ databases">
        <authorList>
            <person name="Xie J."/>
            <person name="Shen N."/>
        </authorList>
    </citation>
    <scope>NUCLEOTIDE SEQUENCE [LARGE SCALE GENOMIC DNA]</scope>
    <source>
        <strain evidence="9 10">DSM 41681</strain>
    </source>
</reference>
<dbReference type="Pfam" id="PF01032">
    <property type="entry name" value="FecCD"/>
    <property type="match status" value="1"/>
</dbReference>